<keyword evidence="3" id="KW-0804">Transcription</keyword>
<evidence type="ECO:0000313" key="6">
    <source>
        <dbReference type="EMBL" id="MBR7620323.1"/>
    </source>
</evidence>
<reference evidence="6" key="2">
    <citation type="submission" date="2021-04" db="EMBL/GenBank/DDBJ databases">
        <title>Draft genome assembly of strain Phenylobacterium sp. 20VBR1 using MiniION and Illumina platforms.</title>
        <authorList>
            <person name="Thomas F.A."/>
            <person name="Krishnan K.P."/>
            <person name="Sinha R.K."/>
        </authorList>
    </citation>
    <scope>NUCLEOTIDE SEQUENCE</scope>
    <source>
        <strain evidence="6">20VBR1</strain>
    </source>
</reference>
<keyword evidence="8" id="KW-1185">Reference proteome</keyword>
<evidence type="ECO:0000256" key="1">
    <source>
        <dbReference type="ARBA" id="ARBA00023015"/>
    </source>
</evidence>
<evidence type="ECO:0000256" key="4">
    <source>
        <dbReference type="PROSITE-ProRule" id="PRU00335"/>
    </source>
</evidence>
<dbReference type="EMBL" id="JAGSGD010000001">
    <property type="protein sequence ID" value="MBR7620323.1"/>
    <property type="molecule type" value="Genomic_DNA"/>
</dbReference>
<dbReference type="Gene3D" id="1.10.357.10">
    <property type="entry name" value="Tetracycline Repressor, domain 2"/>
    <property type="match status" value="1"/>
</dbReference>
<dbReference type="InterPro" id="IPR050109">
    <property type="entry name" value="HTH-type_TetR-like_transc_reg"/>
</dbReference>
<dbReference type="SUPFAM" id="SSF48498">
    <property type="entry name" value="Tetracyclin repressor-like, C-terminal domain"/>
    <property type="match status" value="1"/>
</dbReference>
<keyword evidence="2 4" id="KW-0238">DNA-binding</keyword>
<dbReference type="SUPFAM" id="SSF46689">
    <property type="entry name" value="Homeodomain-like"/>
    <property type="match status" value="1"/>
</dbReference>
<dbReference type="Proteomes" id="UP000622580">
    <property type="component" value="Unassembled WGS sequence"/>
</dbReference>
<dbReference type="EMBL" id="CP068570">
    <property type="protein sequence ID" value="QQZ49152.1"/>
    <property type="molecule type" value="Genomic_DNA"/>
</dbReference>
<dbReference type="InterPro" id="IPR001647">
    <property type="entry name" value="HTH_TetR"/>
</dbReference>
<protein>
    <submittedName>
        <fullName evidence="6">TetR/AcrR family transcriptional regulator</fullName>
    </submittedName>
</protein>
<dbReference type="Pfam" id="PF13305">
    <property type="entry name" value="TetR_C_33"/>
    <property type="match status" value="1"/>
</dbReference>
<evidence type="ECO:0000256" key="3">
    <source>
        <dbReference type="ARBA" id="ARBA00023163"/>
    </source>
</evidence>
<name>A0A941D3V0_9CAUL</name>
<dbReference type="PROSITE" id="PS50977">
    <property type="entry name" value="HTH_TETR_2"/>
    <property type="match status" value="1"/>
</dbReference>
<dbReference type="Pfam" id="PF00440">
    <property type="entry name" value="TetR_N"/>
    <property type="match status" value="1"/>
</dbReference>
<dbReference type="AlphaFoldDB" id="A0A941D3V0"/>
<dbReference type="RefSeq" id="WP_215341040.1">
    <property type="nucleotide sequence ID" value="NZ_JAGSGD010000001.1"/>
</dbReference>
<evidence type="ECO:0000259" key="5">
    <source>
        <dbReference type="PROSITE" id="PS50977"/>
    </source>
</evidence>
<proteinExistence type="predicted"/>
<dbReference type="GO" id="GO:0003700">
    <property type="term" value="F:DNA-binding transcription factor activity"/>
    <property type="evidence" value="ECO:0007669"/>
    <property type="project" value="TreeGrafter"/>
</dbReference>
<evidence type="ECO:0000313" key="7">
    <source>
        <dbReference type="EMBL" id="QQZ49152.1"/>
    </source>
</evidence>
<dbReference type="GO" id="GO:0000976">
    <property type="term" value="F:transcription cis-regulatory region binding"/>
    <property type="evidence" value="ECO:0007669"/>
    <property type="project" value="TreeGrafter"/>
</dbReference>
<evidence type="ECO:0000256" key="2">
    <source>
        <dbReference type="ARBA" id="ARBA00023125"/>
    </source>
</evidence>
<feature type="DNA-binding region" description="H-T-H motif" evidence="4">
    <location>
        <begin position="40"/>
        <end position="59"/>
    </location>
</feature>
<accession>A0A941D3V0</accession>
<organism evidence="6 8">
    <name type="scientific">Phenylobacterium glaciei</name>
    <dbReference type="NCBI Taxonomy" id="2803784"/>
    <lineage>
        <taxon>Bacteria</taxon>
        <taxon>Pseudomonadati</taxon>
        <taxon>Pseudomonadota</taxon>
        <taxon>Alphaproteobacteria</taxon>
        <taxon>Caulobacterales</taxon>
        <taxon>Caulobacteraceae</taxon>
        <taxon>Phenylobacterium</taxon>
    </lineage>
</organism>
<reference evidence="7" key="1">
    <citation type="submission" date="2021-01" db="EMBL/GenBank/DDBJ databases">
        <title>Genome sequence of Phenylobacterium sp. 20VBR1 isolated from a valley glaceir, Ny-Alesund, Svalbard.</title>
        <authorList>
            <person name="Thomas F.A."/>
            <person name="Krishnan K.P."/>
            <person name="Sinha R.K."/>
        </authorList>
    </citation>
    <scope>NUCLEOTIDE SEQUENCE</scope>
    <source>
        <strain evidence="7">20VBR1</strain>
    </source>
</reference>
<feature type="domain" description="HTH tetR-type" evidence="5">
    <location>
        <begin position="17"/>
        <end position="77"/>
    </location>
</feature>
<gene>
    <name evidence="6" type="ORF">JKL49_13090</name>
    <name evidence="7" type="ORF">JKL49_18695</name>
</gene>
<dbReference type="PANTHER" id="PTHR30055">
    <property type="entry name" value="HTH-TYPE TRANSCRIPTIONAL REGULATOR RUTR"/>
    <property type="match status" value="1"/>
</dbReference>
<sequence length="198" mass="20928">MPWPSVGASRRRGYHVGNLRAQLMDEARALLESGGIGKLNLRALAARTGIAPGSVYHHYTSKQALLAGLAAEGFGEFEAALRAAASASPDAPIRVTALAYFGFARAQPALYALMFDPTVLGDPEVGAARDRAFAVIETAIAQSPAQQDRDADLIHKVALAVWACGHGAASMMLADPTDTEGGLMEDVIQGLEALFRRR</sequence>
<evidence type="ECO:0000313" key="8">
    <source>
        <dbReference type="Proteomes" id="UP000622580"/>
    </source>
</evidence>
<dbReference type="InterPro" id="IPR009057">
    <property type="entry name" value="Homeodomain-like_sf"/>
</dbReference>
<dbReference type="InterPro" id="IPR025996">
    <property type="entry name" value="MT1864/Rv1816-like_C"/>
</dbReference>
<dbReference type="InterPro" id="IPR036271">
    <property type="entry name" value="Tet_transcr_reg_TetR-rel_C_sf"/>
</dbReference>
<dbReference type="PANTHER" id="PTHR30055:SF220">
    <property type="entry name" value="TETR-FAMILY REGULATORY PROTEIN"/>
    <property type="match status" value="1"/>
</dbReference>
<keyword evidence="1" id="KW-0805">Transcription regulation</keyword>
<dbReference type="PRINTS" id="PR00455">
    <property type="entry name" value="HTHTETR"/>
</dbReference>